<dbReference type="AlphaFoldDB" id="A0A9D1H7N6"/>
<keyword evidence="2" id="KW-0255">Endonuclease</keyword>
<comment type="caution">
    <text evidence="2">The sequence shown here is derived from an EMBL/GenBank/DDBJ whole genome shotgun (WGS) entry which is preliminary data.</text>
</comment>
<reference evidence="2" key="1">
    <citation type="submission" date="2020-10" db="EMBL/GenBank/DDBJ databases">
        <authorList>
            <person name="Gilroy R."/>
        </authorList>
    </citation>
    <scope>NUCLEOTIDE SEQUENCE</scope>
    <source>
        <strain evidence="2">ChiBcec7-5410</strain>
    </source>
</reference>
<feature type="domain" description="Endonuclease/exonuclease/phosphatase" evidence="1">
    <location>
        <begin position="6"/>
        <end position="279"/>
    </location>
</feature>
<gene>
    <name evidence="2" type="ORF">IAC43_09555</name>
</gene>
<dbReference type="CDD" id="cd09083">
    <property type="entry name" value="EEP-1"/>
    <property type="match status" value="1"/>
</dbReference>
<sequence length="288" mass="32595">MKIVSFNIRCDIQPVDDDAFRKMIAQLPEGAIEHAGSQAKLRFPKGDGINAWKFRRDRVLNKIDQERPEVIGFQELLPHQADWLRKHMPEYTFVGHGRDADYGGERPMIAVRNDLELLSYSAFWLSPTPAVPGSRFEIQSQCPRTCVVAEVYFPEQKLTARIYDTHLDHLCAEAREAGLRQLLAVIREDNETNPLPILLMGDFNAAPDDPELQPLFGEEGQTLGLKDLTADTGITFHGYGQPEDSIKIDYIFASEPFIGAHTGTSLWDDQQDGKFLSDHYPVETDFSF</sequence>
<dbReference type="Gene3D" id="3.60.10.10">
    <property type="entry name" value="Endonuclease/exonuclease/phosphatase"/>
    <property type="match status" value="1"/>
</dbReference>
<keyword evidence="2" id="KW-0540">Nuclease</keyword>
<evidence type="ECO:0000313" key="3">
    <source>
        <dbReference type="Proteomes" id="UP000824160"/>
    </source>
</evidence>
<accession>A0A9D1H7N6</accession>
<evidence type="ECO:0000259" key="1">
    <source>
        <dbReference type="Pfam" id="PF03372"/>
    </source>
</evidence>
<evidence type="ECO:0000313" key="2">
    <source>
        <dbReference type="EMBL" id="HIT95420.1"/>
    </source>
</evidence>
<dbReference type="Proteomes" id="UP000824160">
    <property type="component" value="Unassembled WGS sequence"/>
</dbReference>
<dbReference type="Pfam" id="PF03372">
    <property type="entry name" value="Exo_endo_phos"/>
    <property type="match status" value="1"/>
</dbReference>
<proteinExistence type="predicted"/>
<dbReference type="SUPFAM" id="SSF56219">
    <property type="entry name" value="DNase I-like"/>
    <property type="match status" value="1"/>
</dbReference>
<dbReference type="EMBL" id="DVLW01000262">
    <property type="protein sequence ID" value="HIT95420.1"/>
    <property type="molecule type" value="Genomic_DNA"/>
</dbReference>
<dbReference type="InterPro" id="IPR005135">
    <property type="entry name" value="Endo/exonuclease/phosphatase"/>
</dbReference>
<dbReference type="InterPro" id="IPR036691">
    <property type="entry name" value="Endo/exonu/phosph_ase_sf"/>
</dbReference>
<reference evidence="2" key="2">
    <citation type="journal article" date="2021" name="PeerJ">
        <title>Extensive microbial diversity within the chicken gut microbiome revealed by metagenomics and culture.</title>
        <authorList>
            <person name="Gilroy R."/>
            <person name="Ravi A."/>
            <person name="Getino M."/>
            <person name="Pursley I."/>
            <person name="Horton D.L."/>
            <person name="Alikhan N.F."/>
            <person name="Baker D."/>
            <person name="Gharbi K."/>
            <person name="Hall N."/>
            <person name="Watson M."/>
            <person name="Adriaenssens E.M."/>
            <person name="Foster-Nyarko E."/>
            <person name="Jarju S."/>
            <person name="Secka A."/>
            <person name="Antonio M."/>
            <person name="Oren A."/>
            <person name="Chaudhuri R.R."/>
            <person name="La Ragione R."/>
            <person name="Hildebrand F."/>
            <person name="Pallen M.J."/>
        </authorList>
    </citation>
    <scope>NUCLEOTIDE SEQUENCE</scope>
    <source>
        <strain evidence="2">ChiBcec7-5410</strain>
    </source>
</reference>
<dbReference type="GO" id="GO:0004519">
    <property type="term" value="F:endonuclease activity"/>
    <property type="evidence" value="ECO:0007669"/>
    <property type="project" value="UniProtKB-KW"/>
</dbReference>
<keyword evidence="2" id="KW-0378">Hydrolase</keyword>
<name>A0A9D1H7N6_9FIRM</name>
<organism evidence="2 3">
    <name type="scientific">Candidatus Faecivivens stercoripullorum</name>
    <dbReference type="NCBI Taxonomy" id="2840805"/>
    <lineage>
        <taxon>Bacteria</taxon>
        <taxon>Bacillati</taxon>
        <taxon>Bacillota</taxon>
        <taxon>Clostridia</taxon>
        <taxon>Eubacteriales</taxon>
        <taxon>Oscillospiraceae</taxon>
        <taxon>Oscillospiraceae incertae sedis</taxon>
        <taxon>Candidatus Faecivivens</taxon>
    </lineage>
</organism>
<protein>
    <submittedName>
        <fullName evidence="2">Endonuclease/exonuclease/phosphatase family protein</fullName>
    </submittedName>
</protein>